<proteinExistence type="predicted"/>
<evidence type="ECO:0000256" key="1">
    <source>
        <dbReference type="ARBA" id="ARBA00023015"/>
    </source>
</evidence>
<dbReference type="InterPro" id="IPR009057">
    <property type="entry name" value="Homeodomain-like_sf"/>
</dbReference>
<dbReference type="Pfam" id="PF12833">
    <property type="entry name" value="HTH_18"/>
    <property type="match status" value="1"/>
</dbReference>
<name>A0ABP3VNF7_9FLAO</name>
<sequence length="294" mass="34232">MSKKTKPILEKLETGFGTSFTYKHFNVHHQNKNDTFWHYHPEIELVYINEGSGKRLVGSHSSFYRNGNLILIGSNLPHCGFTDTLEKHQRETVIQMLPTFLGGSFFDLPEFHQVKSLLQRAQNGIVFHGEDKRQIGALIENLNEQSPLSRLLGLINILKELSEAKNYTLLNAEGYMLETKIEDNQRINLVFNFVREEFKRTISLDEISELVNMTKPAFCRYFKKITGKTFIEFVNDYRLTHAAKMLHEKQVSILDICYESGFNNFSHFNKKFKAFTSRTPSQYRNELVYSVTEK</sequence>
<reference evidence="6" key="1">
    <citation type="journal article" date="2019" name="Int. J. Syst. Evol. Microbiol.">
        <title>The Global Catalogue of Microorganisms (GCM) 10K type strain sequencing project: providing services to taxonomists for standard genome sequencing and annotation.</title>
        <authorList>
            <consortium name="The Broad Institute Genomics Platform"/>
            <consortium name="The Broad Institute Genome Sequencing Center for Infectious Disease"/>
            <person name="Wu L."/>
            <person name="Ma J."/>
        </authorList>
    </citation>
    <scope>NUCLEOTIDE SEQUENCE [LARGE SCALE GENOMIC DNA]</scope>
    <source>
        <strain evidence="6">JCM 16231</strain>
    </source>
</reference>
<dbReference type="EMBL" id="BAAAGG010000022">
    <property type="protein sequence ID" value="GAA0763009.1"/>
    <property type="molecule type" value="Genomic_DNA"/>
</dbReference>
<accession>A0ABP3VNF7</accession>
<dbReference type="PANTHER" id="PTHR43280">
    <property type="entry name" value="ARAC-FAMILY TRANSCRIPTIONAL REGULATOR"/>
    <property type="match status" value="1"/>
</dbReference>
<dbReference type="RefSeq" id="WP_224454580.1">
    <property type="nucleotide sequence ID" value="NZ_BAAAGG010000022.1"/>
</dbReference>
<keyword evidence="6" id="KW-1185">Reference proteome</keyword>
<keyword evidence="1" id="KW-0805">Transcription regulation</keyword>
<dbReference type="InterPro" id="IPR018060">
    <property type="entry name" value="HTH_AraC"/>
</dbReference>
<dbReference type="InterPro" id="IPR014710">
    <property type="entry name" value="RmlC-like_jellyroll"/>
</dbReference>
<gene>
    <name evidence="5" type="ORF">GCM10009433_23940</name>
</gene>
<keyword evidence="3" id="KW-0804">Transcription</keyword>
<evidence type="ECO:0000256" key="2">
    <source>
        <dbReference type="ARBA" id="ARBA00023125"/>
    </source>
</evidence>
<evidence type="ECO:0000256" key="3">
    <source>
        <dbReference type="ARBA" id="ARBA00023163"/>
    </source>
</evidence>
<protein>
    <submittedName>
        <fullName evidence="5">AraC family transcriptional regulator</fullName>
    </submittedName>
</protein>
<keyword evidence="2" id="KW-0238">DNA-binding</keyword>
<evidence type="ECO:0000313" key="5">
    <source>
        <dbReference type="EMBL" id="GAA0763009.1"/>
    </source>
</evidence>
<dbReference type="PANTHER" id="PTHR43280:SF27">
    <property type="entry name" value="TRANSCRIPTIONAL REGULATOR MTLR"/>
    <property type="match status" value="1"/>
</dbReference>
<dbReference type="InterPro" id="IPR011051">
    <property type="entry name" value="RmlC_Cupin_sf"/>
</dbReference>
<dbReference type="Proteomes" id="UP001500185">
    <property type="component" value="Unassembled WGS sequence"/>
</dbReference>
<organism evidence="5 6">
    <name type="scientific">Psychroflexus lacisalsi</name>
    <dbReference type="NCBI Taxonomy" id="503928"/>
    <lineage>
        <taxon>Bacteria</taxon>
        <taxon>Pseudomonadati</taxon>
        <taxon>Bacteroidota</taxon>
        <taxon>Flavobacteriia</taxon>
        <taxon>Flavobacteriales</taxon>
        <taxon>Flavobacteriaceae</taxon>
        <taxon>Psychroflexus</taxon>
    </lineage>
</organism>
<feature type="domain" description="HTH araC/xylS-type" evidence="4">
    <location>
        <begin position="188"/>
        <end position="286"/>
    </location>
</feature>
<dbReference type="SUPFAM" id="SSF46689">
    <property type="entry name" value="Homeodomain-like"/>
    <property type="match status" value="2"/>
</dbReference>
<dbReference type="SMART" id="SM00342">
    <property type="entry name" value="HTH_ARAC"/>
    <property type="match status" value="1"/>
</dbReference>
<dbReference type="PROSITE" id="PS00041">
    <property type="entry name" value="HTH_ARAC_FAMILY_1"/>
    <property type="match status" value="1"/>
</dbReference>
<dbReference type="InterPro" id="IPR018062">
    <property type="entry name" value="HTH_AraC-typ_CS"/>
</dbReference>
<dbReference type="Gene3D" id="1.10.10.60">
    <property type="entry name" value="Homeodomain-like"/>
    <property type="match status" value="2"/>
</dbReference>
<dbReference type="SUPFAM" id="SSF51182">
    <property type="entry name" value="RmlC-like cupins"/>
    <property type="match status" value="1"/>
</dbReference>
<evidence type="ECO:0000313" key="6">
    <source>
        <dbReference type="Proteomes" id="UP001500185"/>
    </source>
</evidence>
<dbReference type="Gene3D" id="2.60.120.10">
    <property type="entry name" value="Jelly Rolls"/>
    <property type="match status" value="1"/>
</dbReference>
<dbReference type="PROSITE" id="PS01124">
    <property type="entry name" value="HTH_ARAC_FAMILY_2"/>
    <property type="match status" value="1"/>
</dbReference>
<comment type="caution">
    <text evidence="5">The sequence shown here is derived from an EMBL/GenBank/DDBJ whole genome shotgun (WGS) entry which is preliminary data.</text>
</comment>
<evidence type="ECO:0000259" key="4">
    <source>
        <dbReference type="PROSITE" id="PS01124"/>
    </source>
</evidence>